<proteinExistence type="predicted"/>
<sequence>MLYCTTMYCENIWSWPSRQIECHFHYLDIQAVESKRPSHFCIVTNDRPYNFATTGDAGNFSSNADVILTDLASAIKQIFPTVPLKYIIRKDTDGIVIRPGRGSILPKLGLESPTVRIRCAPYLEKLYKV</sequence>
<reference evidence="2" key="2">
    <citation type="submission" date="2020-05" db="UniProtKB">
        <authorList>
            <consortium name="EnsemblMetazoa"/>
        </authorList>
    </citation>
    <scope>IDENTIFICATION</scope>
    <source>
        <strain evidence="2">IAEA</strain>
    </source>
</reference>
<dbReference type="InterPro" id="IPR041245">
    <property type="entry name" value="CARMIL_PH"/>
</dbReference>
<dbReference type="InterPro" id="IPR011993">
    <property type="entry name" value="PH-like_dom_sf"/>
</dbReference>
<accession>A0A1A9WI48</accession>
<dbReference type="VEuPathDB" id="VectorBase:GBRI020657"/>
<dbReference type="STRING" id="37001.A0A1A9WI48"/>
<protein>
    <submittedName>
        <fullName evidence="2">Carm_PH domain-containing protein</fullName>
    </submittedName>
</protein>
<dbReference type="Pfam" id="PF17888">
    <property type="entry name" value="Carm_PH"/>
    <property type="match status" value="1"/>
</dbReference>
<dbReference type="EnsemblMetazoa" id="GBRI020657-RA">
    <property type="protein sequence ID" value="GBRI020657-PA"/>
    <property type="gene ID" value="GBRI020657"/>
</dbReference>
<keyword evidence="3" id="KW-1185">Reference proteome</keyword>
<reference evidence="3" key="1">
    <citation type="submission" date="2014-03" db="EMBL/GenBank/DDBJ databases">
        <authorList>
            <person name="Aksoy S."/>
            <person name="Warren W."/>
            <person name="Wilson R.K."/>
        </authorList>
    </citation>
    <scope>NUCLEOTIDE SEQUENCE [LARGE SCALE GENOMIC DNA]</scope>
    <source>
        <strain evidence="3">IAEA</strain>
    </source>
</reference>
<feature type="domain" description="CARMIL pleckstrin homology" evidence="1">
    <location>
        <begin position="16"/>
        <end position="80"/>
    </location>
</feature>
<evidence type="ECO:0000259" key="1">
    <source>
        <dbReference type="Pfam" id="PF17888"/>
    </source>
</evidence>
<dbReference type="Proteomes" id="UP000091820">
    <property type="component" value="Unassembled WGS sequence"/>
</dbReference>
<dbReference type="Gene3D" id="2.30.29.30">
    <property type="entry name" value="Pleckstrin-homology domain (PH domain)/Phosphotyrosine-binding domain (PTB)"/>
    <property type="match status" value="1"/>
</dbReference>
<organism evidence="2 3">
    <name type="scientific">Glossina brevipalpis</name>
    <dbReference type="NCBI Taxonomy" id="37001"/>
    <lineage>
        <taxon>Eukaryota</taxon>
        <taxon>Metazoa</taxon>
        <taxon>Ecdysozoa</taxon>
        <taxon>Arthropoda</taxon>
        <taxon>Hexapoda</taxon>
        <taxon>Insecta</taxon>
        <taxon>Pterygota</taxon>
        <taxon>Neoptera</taxon>
        <taxon>Endopterygota</taxon>
        <taxon>Diptera</taxon>
        <taxon>Brachycera</taxon>
        <taxon>Muscomorpha</taxon>
        <taxon>Hippoboscoidea</taxon>
        <taxon>Glossinidae</taxon>
        <taxon>Glossina</taxon>
    </lineage>
</organism>
<evidence type="ECO:0000313" key="3">
    <source>
        <dbReference type="Proteomes" id="UP000091820"/>
    </source>
</evidence>
<dbReference type="AlphaFoldDB" id="A0A1A9WI48"/>
<evidence type="ECO:0000313" key="2">
    <source>
        <dbReference type="EnsemblMetazoa" id="GBRI020657-PA"/>
    </source>
</evidence>
<name>A0A1A9WI48_9MUSC</name>